<proteinExistence type="predicted"/>
<dbReference type="InterPro" id="IPR002052">
    <property type="entry name" value="DNA_methylase_N6_adenine_CS"/>
</dbReference>
<dbReference type="EMBL" id="NOZP01000012">
    <property type="protein sequence ID" value="OYD17266.1"/>
    <property type="molecule type" value="Genomic_DNA"/>
</dbReference>
<dbReference type="Proteomes" id="UP000215559">
    <property type="component" value="Unassembled WGS sequence"/>
</dbReference>
<dbReference type="GO" id="GO:0008168">
    <property type="term" value="F:methyltransferase activity"/>
    <property type="evidence" value="ECO:0007669"/>
    <property type="project" value="InterPro"/>
</dbReference>
<dbReference type="SUPFAM" id="SSF53335">
    <property type="entry name" value="S-adenosyl-L-methionine-dependent methyltransferases"/>
    <property type="match status" value="1"/>
</dbReference>
<organism evidence="1 2">
    <name type="scientific">candidate division WOR-3 bacterium JGI_Cruoil_03_51_56</name>
    <dbReference type="NCBI Taxonomy" id="1973747"/>
    <lineage>
        <taxon>Bacteria</taxon>
        <taxon>Bacteria division WOR-3</taxon>
    </lineage>
</organism>
<dbReference type="GO" id="GO:0032259">
    <property type="term" value="P:methylation"/>
    <property type="evidence" value="ECO:0007669"/>
    <property type="project" value="InterPro"/>
</dbReference>
<accession>A0A235BYJ2</accession>
<sequence length="396" mass="46210">MIVMQVHSAKHLTKKEKIQLGSYYTPEKLVNLVHKFIKPYLKNKKKDVILFDSAGGCGAFLFGIRHYDYRIADCDLNACNFLKQHFAQHNIFHTNSLKDVCRGKYSISSSSFLIMIGNPPYNDTTSEFKNGEKGQNICDEDLFDRDLGVSFLKSYHKLKADIVCVLHPLSYSIKETNFKRLKDFKDNYKIIRGEIFSSALFHGTGTGKFPILVALYEKKPLGMTFEYIRQFQFDILNNDKKFILSKYKTTDGYINKYPPRKNDIKDSPIKLYYYSFRDFNSLKKNASFITKKYSNGIVVTLENFYKYSYLYSLKNLFKPEDAWLYGNLSPLVCIKDVEQNKKLYILYAISTNKVLREMDNSILKKIANYYKIKFNNTDNVNKIEKAIEDRLSPLIE</sequence>
<dbReference type="Gene3D" id="3.40.50.150">
    <property type="entry name" value="Vaccinia Virus protein VP39"/>
    <property type="match status" value="1"/>
</dbReference>
<comment type="caution">
    <text evidence="1">The sequence shown here is derived from an EMBL/GenBank/DDBJ whole genome shotgun (WGS) entry which is preliminary data.</text>
</comment>
<dbReference type="InterPro" id="IPR029063">
    <property type="entry name" value="SAM-dependent_MTases_sf"/>
</dbReference>
<dbReference type="PRINTS" id="PR00507">
    <property type="entry name" value="N12N6MTFRASE"/>
</dbReference>
<evidence type="ECO:0000313" key="2">
    <source>
        <dbReference type="Proteomes" id="UP000215559"/>
    </source>
</evidence>
<dbReference type="PROSITE" id="PS00092">
    <property type="entry name" value="N6_MTASE"/>
    <property type="match status" value="1"/>
</dbReference>
<protein>
    <submittedName>
        <fullName evidence="1">Uncharacterized protein</fullName>
    </submittedName>
</protein>
<reference evidence="1 2" key="1">
    <citation type="submission" date="2017-07" db="EMBL/GenBank/DDBJ databases">
        <title>Recovery of genomes from metagenomes via a dereplication, aggregation, and scoring strategy.</title>
        <authorList>
            <person name="Sieber C.M."/>
            <person name="Probst A.J."/>
            <person name="Sharrar A."/>
            <person name="Thomas B.C."/>
            <person name="Hess M."/>
            <person name="Tringe S.G."/>
            <person name="Banfield J.F."/>
        </authorList>
    </citation>
    <scope>NUCLEOTIDE SEQUENCE [LARGE SCALE GENOMIC DNA]</scope>
    <source>
        <strain evidence="1">JGI_Cruoil_03_51_56</strain>
    </source>
</reference>
<dbReference type="AlphaFoldDB" id="A0A235BYJ2"/>
<dbReference type="GO" id="GO:0003676">
    <property type="term" value="F:nucleic acid binding"/>
    <property type="evidence" value="ECO:0007669"/>
    <property type="project" value="InterPro"/>
</dbReference>
<evidence type="ECO:0000313" key="1">
    <source>
        <dbReference type="EMBL" id="OYD17266.1"/>
    </source>
</evidence>
<name>A0A235BYJ2_UNCW3</name>
<gene>
    <name evidence="1" type="ORF">CH330_00570</name>
</gene>